<dbReference type="InterPro" id="IPR012659">
    <property type="entry name" value="CHP02444"/>
</dbReference>
<dbReference type="OrthoDB" id="7875767at2"/>
<accession>A0A328AYF2</accession>
<sequence>MSLWDWTLAVYGRPGVPEACLALQDAHGQNTSFLLWAVWAEAGDPALLEQAAAVARAWEGAVLAPLRTVRRTLKAAAPPVDDGAREGLRDDVKAAELRAERVLMETLEALAPDARGGTAALQALKAASAAWGRPAPDQALAALAAAFD</sequence>
<evidence type="ECO:0000313" key="1">
    <source>
        <dbReference type="EMBL" id="RAK59221.1"/>
    </source>
</evidence>
<dbReference type="Proteomes" id="UP000249842">
    <property type="component" value="Unassembled WGS sequence"/>
</dbReference>
<gene>
    <name evidence="1" type="ORF">DJ021_05105</name>
</gene>
<name>A0A328AYF2_9CAUL</name>
<evidence type="ECO:0000313" key="2">
    <source>
        <dbReference type="Proteomes" id="UP000249842"/>
    </source>
</evidence>
<dbReference type="Pfam" id="PF09523">
    <property type="entry name" value="DUF2390"/>
    <property type="match status" value="1"/>
</dbReference>
<dbReference type="EMBL" id="QFYP01000001">
    <property type="protein sequence ID" value="RAK59221.1"/>
    <property type="molecule type" value="Genomic_DNA"/>
</dbReference>
<keyword evidence="2" id="KW-1185">Reference proteome</keyword>
<organism evidence="1 2">
    <name type="scientific">Phenylobacterium hankyongense</name>
    <dbReference type="NCBI Taxonomy" id="1813876"/>
    <lineage>
        <taxon>Bacteria</taxon>
        <taxon>Pseudomonadati</taxon>
        <taxon>Pseudomonadota</taxon>
        <taxon>Alphaproteobacteria</taxon>
        <taxon>Caulobacterales</taxon>
        <taxon>Caulobacteraceae</taxon>
        <taxon>Phenylobacterium</taxon>
    </lineage>
</organism>
<protein>
    <submittedName>
        <fullName evidence="1">TIGR02444 family protein</fullName>
    </submittedName>
</protein>
<proteinExistence type="predicted"/>
<reference evidence="2" key="1">
    <citation type="submission" date="2018-05" db="EMBL/GenBank/DDBJ databases">
        <authorList>
            <person name="Li X."/>
        </authorList>
    </citation>
    <scope>NUCLEOTIDE SEQUENCE [LARGE SCALE GENOMIC DNA]</scope>
    <source>
        <strain evidence="2">HKS-05</strain>
    </source>
</reference>
<dbReference type="AlphaFoldDB" id="A0A328AYF2"/>
<dbReference type="NCBIfam" id="TIGR02444">
    <property type="entry name" value="TIGR02444 family protein"/>
    <property type="match status" value="1"/>
</dbReference>
<dbReference type="RefSeq" id="WP_111456514.1">
    <property type="nucleotide sequence ID" value="NZ_QFYP01000001.1"/>
</dbReference>
<comment type="caution">
    <text evidence="1">The sequence shown here is derived from an EMBL/GenBank/DDBJ whole genome shotgun (WGS) entry which is preliminary data.</text>
</comment>